<feature type="compositionally biased region" description="Polar residues" evidence="8">
    <location>
        <begin position="349"/>
        <end position="359"/>
    </location>
</feature>
<evidence type="ECO:0000256" key="3">
    <source>
        <dbReference type="ARBA" id="ARBA00023125"/>
    </source>
</evidence>
<dbReference type="InterPro" id="IPR038051">
    <property type="entry name" value="XRCC4-like_N_sf"/>
</dbReference>
<dbReference type="PANTHER" id="PTHR32235">
    <property type="entry name" value="NON-HOMOLOGOUS END-JOINING FACTOR 1"/>
    <property type="match status" value="1"/>
</dbReference>
<dbReference type="AlphaFoldDB" id="A0A8J2I2C6"/>
<gene>
    <name evidence="11" type="ORF">ALTATR162_LOCUS6027</name>
</gene>
<keyword evidence="4" id="KW-0234">DNA repair</keyword>
<evidence type="ECO:0000259" key="9">
    <source>
        <dbReference type="Pfam" id="PF09302"/>
    </source>
</evidence>
<feature type="region of interest" description="Disordered" evidence="8">
    <location>
        <begin position="305"/>
        <end position="538"/>
    </location>
</feature>
<dbReference type="GO" id="GO:0045027">
    <property type="term" value="F:DNA end binding"/>
    <property type="evidence" value="ECO:0007669"/>
    <property type="project" value="TreeGrafter"/>
</dbReference>
<keyword evidence="3" id="KW-0238">DNA-binding</keyword>
<feature type="domain" description="XLF-like N-terminal" evidence="9">
    <location>
        <begin position="4"/>
        <end position="125"/>
    </location>
</feature>
<evidence type="ECO:0000313" key="11">
    <source>
        <dbReference type="EMBL" id="CAG5161429.1"/>
    </source>
</evidence>
<dbReference type="Gene3D" id="2.170.210.10">
    <property type="entry name" value="DNA double-strand break repair and VJ recombination XRCC4, N-terminal"/>
    <property type="match status" value="1"/>
</dbReference>
<reference evidence="11" key="1">
    <citation type="submission" date="2021-05" db="EMBL/GenBank/DDBJ databases">
        <authorList>
            <person name="Stam R."/>
        </authorList>
    </citation>
    <scope>NUCLEOTIDE SEQUENCE</scope>
    <source>
        <strain evidence="11">CS162</strain>
    </source>
</reference>
<feature type="compositionally biased region" description="Basic and acidic residues" evidence="8">
    <location>
        <begin position="501"/>
        <end position="526"/>
    </location>
</feature>
<comment type="caution">
    <text evidence="11">The sequence shown here is derived from an EMBL/GenBank/DDBJ whole genome shotgun (WGS) entry which is preliminary data.</text>
</comment>
<evidence type="ECO:0000256" key="4">
    <source>
        <dbReference type="ARBA" id="ARBA00023204"/>
    </source>
</evidence>
<evidence type="ECO:0000256" key="7">
    <source>
        <dbReference type="ARBA" id="ARBA00044529"/>
    </source>
</evidence>
<dbReference type="CDD" id="cd22285">
    <property type="entry name" value="HD_XLF_N"/>
    <property type="match status" value="1"/>
</dbReference>
<dbReference type="InterPro" id="IPR053829">
    <property type="entry name" value="XLF-like_CC"/>
</dbReference>
<protein>
    <recommendedName>
        <fullName evidence="7">Non-homologous end-joining factor 1</fullName>
    </recommendedName>
</protein>
<dbReference type="PANTHER" id="PTHR32235:SF1">
    <property type="entry name" value="NON-HOMOLOGOUS END-JOINING FACTOR 1"/>
    <property type="match status" value="1"/>
</dbReference>
<sequence>MSCWRMLELSEQTDDKHIPQLLVKPAFDLDSYIVHLTDLSNIWCEELDVHGIVKRAAQEQSPIEVSKQDTAQLAILLENVKKSLLNGEDAICRATRNDADGITLHTSISLPEPLDCLTWKFHLEKRTSATLKNELILPLLVSSHIQNERITALISIVTEKDRAISRLVDQFESHNMDLAAAFPSIGGTKTGRRIVKREQAAKHVPALRPFREEAWRQETEQLEDTNLTTFGLFQEALAQSTPRVPRQLKSEDRGVAWWIAVPTQLIPAKALAIHKANKPVPAAKSTKVALDSDEEETEDEFEIHENFNARNIARKPAKTPAPIPSSPHDRTSETENDSTEEDEDLDALTKSQSKRQAQTAHKRVRKRTPSPEHHSSPETATPPVQKAKVGSFRIGGKLRRTTKSPPPLPENTDVELETDILSSRESAPPSQLTQSVLTPKKTRKPFRIGGKGKTVDGCASQRAITASPSTNRIRATQSPTVEPSSSLPPPRVVKETSPVQEVHEETPEEKAERKRAELKRKNEGAAKKQAQAKKKKRF</sequence>
<comment type="similarity">
    <text evidence="6">Belongs to the XRCC4-XLF family. XLF subfamily.</text>
</comment>
<dbReference type="EMBL" id="CAJRGZ010000019">
    <property type="protein sequence ID" value="CAG5161429.1"/>
    <property type="molecule type" value="Genomic_DNA"/>
</dbReference>
<feature type="domain" description="XLF-like coiled-coil region" evidence="10">
    <location>
        <begin position="128"/>
        <end position="178"/>
    </location>
</feature>
<dbReference type="InterPro" id="IPR052287">
    <property type="entry name" value="NHEJ_factor"/>
</dbReference>
<feature type="compositionally biased region" description="Polar residues" evidence="8">
    <location>
        <begin position="462"/>
        <end position="485"/>
    </location>
</feature>
<dbReference type="RefSeq" id="XP_043169582.1">
    <property type="nucleotide sequence ID" value="XM_043313647.1"/>
</dbReference>
<dbReference type="Proteomes" id="UP000676310">
    <property type="component" value="Unassembled WGS sequence"/>
</dbReference>
<dbReference type="Pfam" id="PF21928">
    <property type="entry name" value="XLF_CC"/>
    <property type="match status" value="1"/>
</dbReference>
<keyword evidence="12" id="KW-1185">Reference proteome</keyword>
<evidence type="ECO:0000256" key="8">
    <source>
        <dbReference type="SAM" id="MobiDB-lite"/>
    </source>
</evidence>
<dbReference type="InterPro" id="IPR015381">
    <property type="entry name" value="XLF-like_N"/>
</dbReference>
<keyword evidence="2" id="KW-0227">DNA damage</keyword>
<evidence type="ECO:0000259" key="10">
    <source>
        <dbReference type="Pfam" id="PF21928"/>
    </source>
</evidence>
<dbReference type="GO" id="GO:0006303">
    <property type="term" value="P:double-strand break repair via nonhomologous end joining"/>
    <property type="evidence" value="ECO:0007669"/>
    <property type="project" value="TreeGrafter"/>
</dbReference>
<keyword evidence="5" id="KW-0539">Nucleus</keyword>
<evidence type="ECO:0000256" key="5">
    <source>
        <dbReference type="ARBA" id="ARBA00023242"/>
    </source>
</evidence>
<name>A0A8J2I2C6_9PLEO</name>
<proteinExistence type="inferred from homology"/>
<feature type="compositionally biased region" description="Acidic residues" evidence="8">
    <location>
        <begin position="334"/>
        <end position="346"/>
    </location>
</feature>
<evidence type="ECO:0000256" key="2">
    <source>
        <dbReference type="ARBA" id="ARBA00022763"/>
    </source>
</evidence>
<evidence type="ECO:0000313" key="12">
    <source>
        <dbReference type="Proteomes" id="UP000676310"/>
    </source>
</evidence>
<dbReference type="GeneID" id="67017871"/>
<dbReference type="GO" id="GO:0032807">
    <property type="term" value="C:DNA ligase IV complex"/>
    <property type="evidence" value="ECO:0007669"/>
    <property type="project" value="TreeGrafter"/>
</dbReference>
<evidence type="ECO:0000256" key="1">
    <source>
        <dbReference type="ARBA" id="ARBA00004123"/>
    </source>
</evidence>
<evidence type="ECO:0000256" key="6">
    <source>
        <dbReference type="ARBA" id="ARBA00025747"/>
    </source>
</evidence>
<dbReference type="Pfam" id="PF09302">
    <property type="entry name" value="XLF"/>
    <property type="match status" value="1"/>
</dbReference>
<dbReference type="OrthoDB" id="2155935at2759"/>
<accession>A0A8J2I2C6</accession>
<organism evidence="11 12">
    <name type="scientific">Alternaria atra</name>
    <dbReference type="NCBI Taxonomy" id="119953"/>
    <lineage>
        <taxon>Eukaryota</taxon>
        <taxon>Fungi</taxon>
        <taxon>Dikarya</taxon>
        <taxon>Ascomycota</taxon>
        <taxon>Pezizomycotina</taxon>
        <taxon>Dothideomycetes</taxon>
        <taxon>Pleosporomycetidae</taxon>
        <taxon>Pleosporales</taxon>
        <taxon>Pleosporineae</taxon>
        <taxon>Pleosporaceae</taxon>
        <taxon>Alternaria</taxon>
        <taxon>Alternaria sect. Ulocladioides</taxon>
    </lineage>
</organism>
<feature type="compositionally biased region" description="Polar residues" evidence="8">
    <location>
        <begin position="420"/>
        <end position="437"/>
    </location>
</feature>
<comment type="subcellular location">
    <subcellularLocation>
        <location evidence="1">Nucleus</location>
    </subcellularLocation>
</comment>